<accession>A0ABD3BQ33</accession>
<sequence>MALNLGYEYSIDVSIDNNIKAHAISNLVVESKVYIFIKLQTNFKVIRKLDNNDDEEDMYNCAMLEKECLTATFFVPTPHGDFRELFVLELGHHPLKRP</sequence>
<dbReference type="Proteomes" id="UP001632038">
    <property type="component" value="Unassembled WGS sequence"/>
</dbReference>
<protein>
    <submittedName>
        <fullName evidence="1">Uncharacterized protein</fullName>
    </submittedName>
</protein>
<keyword evidence="2" id="KW-1185">Reference proteome</keyword>
<organism evidence="1 2">
    <name type="scientific">Castilleja foliolosa</name>
    <dbReference type="NCBI Taxonomy" id="1961234"/>
    <lineage>
        <taxon>Eukaryota</taxon>
        <taxon>Viridiplantae</taxon>
        <taxon>Streptophyta</taxon>
        <taxon>Embryophyta</taxon>
        <taxon>Tracheophyta</taxon>
        <taxon>Spermatophyta</taxon>
        <taxon>Magnoliopsida</taxon>
        <taxon>eudicotyledons</taxon>
        <taxon>Gunneridae</taxon>
        <taxon>Pentapetalae</taxon>
        <taxon>asterids</taxon>
        <taxon>lamiids</taxon>
        <taxon>Lamiales</taxon>
        <taxon>Orobanchaceae</taxon>
        <taxon>Pedicularideae</taxon>
        <taxon>Castillejinae</taxon>
        <taxon>Castilleja</taxon>
    </lineage>
</organism>
<evidence type="ECO:0000313" key="1">
    <source>
        <dbReference type="EMBL" id="KAL3619362.1"/>
    </source>
</evidence>
<name>A0ABD3BQ33_9LAMI</name>
<proteinExistence type="predicted"/>
<dbReference type="EMBL" id="JAVIJP010000069">
    <property type="protein sequence ID" value="KAL3619362.1"/>
    <property type="molecule type" value="Genomic_DNA"/>
</dbReference>
<comment type="caution">
    <text evidence="1">The sequence shown here is derived from an EMBL/GenBank/DDBJ whole genome shotgun (WGS) entry which is preliminary data.</text>
</comment>
<dbReference type="AlphaFoldDB" id="A0ABD3BQ33"/>
<reference evidence="2" key="1">
    <citation type="journal article" date="2024" name="IScience">
        <title>Strigolactones Initiate the Formation of Haustorium-like Structures in Castilleja.</title>
        <authorList>
            <person name="Buerger M."/>
            <person name="Peterson D."/>
            <person name="Chory J."/>
        </authorList>
    </citation>
    <scope>NUCLEOTIDE SEQUENCE [LARGE SCALE GENOMIC DNA]</scope>
</reference>
<gene>
    <name evidence="1" type="ORF">CASFOL_036932</name>
</gene>
<evidence type="ECO:0000313" key="2">
    <source>
        <dbReference type="Proteomes" id="UP001632038"/>
    </source>
</evidence>